<keyword evidence="2" id="KW-1185">Reference proteome</keyword>
<sequence>MEHVGRNRKSGGERGDCRAHFGHLENRSRKTNAKNELLGKNRAKWSGERSVLSGHDFLATVHGGWWQQFGDRPATLRRGPKGQNSLLSELIMESLPDSQLRERKREWKNNESAGQVRIRPVGQYGGSAPWCRREWMSHVGERFIGVSVTPLTDFHVMWLYEDVNAGECW</sequence>
<name>A0A067JUF5_JATCU</name>
<accession>A0A067JUF5</accession>
<dbReference type="EMBL" id="KK914825">
    <property type="protein sequence ID" value="KDP27527.1"/>
    <property type="molecule type" value="Genomic_DNA"/>
</dbReference>
<organism evidence="1 2">
    <name type="scientific">Jatropha curcas</name>
    <name type="common">Barbados nut</name>
    <dbReference type="NCBI Taxonomy" id="180498"/>
    <lineage>
        <taxon>Eukaryota</taxon>
        <taxon>Viridiplantae</taxon>
        <taxon>Streptophyta</taxon>
        <taxon>Embryophyta</taxon>
        <taxon>Tracheophyta</taxon>
        <taxon>Spermatophyta</taxon>
        <taxon>Magnoliopsida</taxon>
        <taxon>eudicotyledons</taxon>
        <taxon>Gunneridae</taxon>
        <taxon>Pentapetalae</taxon>
        <taxon>rosids</taxon>
        <taxon>fabids</taxon>
        <taxon>Malpighiales</taxon>
        <taxon>Euphorbiaceae</taxon>
        <taxon>Crotonoideae</taxon>
        <taxon>Jatropheae</taxon>
        <taxon>Jatropha</taxon>
    </lineage>
</organism>
<evidence type="ECO:0000313" key="1">
    <source>
        <dbReference type="EMBL" id="KDP27527.1"/>
    </source>
</evidence>
<reference evidence="1 2" key="1">
    <citation type="journal article" date="2014" name="PLoS ONE">
        <title>Global Analysis of Gene Expression Profiles in Physic Nut (Jatropha curcas L.) Seedlings Exposed to Salt Stress.</title>
        <authorList>
            <person name="Zhang L."/>
            <person name="Zhang C."/>
            <person name="Wu P."/>
            <person name="Chen Y."/>
            <person name="Li M."/>
            <person name="Jiang H."/>
            <person name="Wu G."/>
        </authorList>
    </citation>
    <scope>NUCLEOTIDE SEQUENCE [LARGE SCALE GENOMIC DNA]</scope>
    <source>
        <strain evidence="2">cv. GZQX0401</strain>
        <tissue evidence="1">Young leaves</tissue>
    </source>
</reference>
<dbReference type="Proteomes" id="UP000027138">
    <property type="component" value="Unassembled WGS sequence"/>
</dbReference>
<evidence type="ECO:0000313" key="2">
    <source>
        <dbReference type="Proteomes" id="UP000027138"/>
    </source>
</evidence>
<protein>
    <submittedName>
        <fullName evidence="1">Uncharacterized protein</fullName>
    </submittedName>
</protein>
<dbReference type="AlphaFoldDB" id="A0A067JUF5"/>
<proteinExistence type="predicted"/>
<gene>
    <name evidence="1" type="ORF">JCGZ_20165</name>
</gene>